<organism evidence="1">
    <name type="scientific">Escherichia coli ETEC 1392/75</name>
    <dbReference type="NCBI Taxonomy" id="762608"/>
    <lineage>
        <taxon>Bacteria</taxon>
        <taxon>Pseudomonadati</taxon>
        <taxon>Pseudomonadota</taxon>
        <taxon>Gammaproteobacteria</taxon>
        <taxon>Enterobacterales</taxon>
        <taxon>Enterobacteriaceae</taxon>
        <taxon>Escherichia</taxon>
    </lineage>
</organism>
<dbReference type="AlphaFoldDB" id="D7GKQ4"/>
<reference evidence="1" key="1">
    <citation type="journal article" date="2010" name="J. Bacteriol.">
        <title>A commensal gone bad: complete genome sequence of the prototypical enterotoxigenic Escherichia coli strain H10407.</title>
        <authorList>
            <person name="Crossman L.C."/>
            <person name="Chaudhuri R.R."/>
            <person name="Beatson S.A."/>
            <person name="Wells T.J."/>
            <person name="Desvaux M."/>
            <person name="Cunningham A.F."/>
            <person name="Petty N.K."/>
            <person name="Mahon V."/>
            <person name="Brinkley C."/>
            <person name="Hobman J.L."/>
            <person name="Savarino S.J."/>
            <person name="Turner S.M."/>
            <person name="Pallen M.J."/>
            <person name="Penn C.W."/>
            <person name="Parkhill J."/>
            <person name="Turner A.K."/>
            <person name="Johnson T.J."/>
            <person name="Thomson N.R."/>
            <person name="Smith S.G."/>
            <person name="Henderson I.R."/>
        </authorList>
    </citation>
    <scope>NUCLEOTIDE SEQUENCE [LARGE SCALE GENOMIC DNA]</scope>
    <source>
        <strain evidence="1">ETEC 1392/75</strain>
        <plasmid evidence="1">p746</plasmid>
    </source>
</reference>
<accession>D7GKQ4</accession>
<evidence type="ECO:0000313" key="1">
    <source>
        <dbReference type="EMBL" id="CBL93560.1"/>
    </source>
</evidence>
<protein>
    <submittedName>
        <fullName evidence="1">Uncharacterized protein</fullName>
    </submittedName>
</protein>
<reference evidence="1" key="2">
    <citation type="submission" date="2010-04" db="EMBL/GenBank/DDBJ databases">
        <authorList>
            <person name="Aslett M.A."/>
        </authorList>
    </citation>
    <scope>NUCLEOTIDE SEQUENCE</scope>
    <source>
        <strain evidence="1">ETEC 1392/75</strain>
        <plasmid evidence="1">p746</plasmid>
    </source>
</reference>
<geneLocation type="plasmid" evidence="1">
    <name>p746</name>
</geneLocation>
<gene>
    <name evidence="1" type="ORF">ETEC1392/75_p746_056</name>
</gene>
<keyword evidence="1" id="KW-0614">Plasmid</keyword>
<dbReference type="EMBL" id="FN822748">
    <property type="protein sequence ID" value="CBL93560.1"/>
    <property type="molecule type" value="Genomic_DNA"/>
</dbReference>
<name>D7GKQ4_ECOLX</name>
<sequence length="57" mass="6143">MAVTAAKPSTAFRVLTMAVNLSRLTTGTMDSNDGHEKTSKASIILQFNQLEASPSFR</sequence>
<proteinExistence type="predicted"/>